<evidence type="ECO:0000256" key="2">
    <source>
        <dbReference type="ARBA" id="ARBA00022737"/>
    </source>
</evidence>
<dbReference type="GO" id="GO:0016020">
    <property type="term" value="C:membrane"/>
    <property type="evidence" value="ECO:0007669"/>
    <property type="project" value="TreeGrafter"/>
</dbReference>
<dbReference type="PROSITE" id="PS51783">
    <property type="entry name" value="PH_BEACH"/>
    <property type="match status" value="1"/>
</dbReference>
<keyword evidence="7" id="KW-1185">Reference proteome</keyword>
<dbReference type="InterPro" id="IPR015943">
    <property type="entry name" value="WD40/YVTN_repeat-like_dom_sf"/>
</dbReference>
<dbReference type="Proteomes" id="UP001292079">
    <property type="component" value="Unassembled WGS sequence"/>
</dbReference>
<reference evidence="6" key="2">
    <citation type="journal article" date="2023" name="Infect Dis Poverty">
        <title>Chromosome-scale genome of the human blood fluke Schistosoma mekongi and its implications for public health.</title>
        <authorList>
            <person name="Zhou M."/>
            <person name="Xu L."/>
            <person name="Xu D."/>
            <person name="Chen W."/>
            <person name="Khan J."/>
            <person name="Hu Y."/>
            <person name="Huang H."/>
            <person name="Wei H."/>
            <person name="Zhang Y."/>
            <person name="Chusongsang P."/>
            <person name="Tanasarnprasert K."/>
            <person name="Hu X."/>
            <person name="Limpanont Y."/>
            <person name="Lv Z."/>
        </authorList>
    </citation>
    <scope>NUCLEOTIDE SEQUENCE</scope>
    <source>
        <strain evidence="6">LV_2022a</strain>
    </source>
</reference>
<dbReference type="CDD" id="cd01201">
    <property type="entry name" value="PH_BEACH"/>
    <property type="match status" value="1"/>
</dbReference>
<keyword evidence="2" id="KW-0677">Repeat</keyword>
<evidence type="ECO:0000259" key="5">
    <source>
        <dbReference type="PROSITE" id="PS51783"/>
    </source>
</evidence>
<dbReference type="FunFam" id="1.10.1540.10:FF:000001">
    <property type="entry name" value="neurobeachin isoform X1"/>
    <property type="match status" value="1"/>
</dbReference>
<dbReference type="Gene3D" id="1.10.1540.10">
    <property type="entry name" value="BEACH domain"/>
    <property type="match status" value="1"/>
</dbReference>
<dbReference type="GO" id="GO:0019901">
    <property type="term" value="F:protein kinase binding"/>
    <property type="evidence" value="ECO:0007669"/>
    <property type="project" value="TreeGrafter"/>
</dbReference>
<organism evidence="6 7">
    <name type="scientific">Schistosoma mekongi</name>
    <name type="common">Parasitic worm</name>
    <dbReference type="NCBI Taxonomy" id="38744"/>
    <lineage>
        <taxon>Eukaryota</taxon>
        <taxon>Metazoa</taxon>
        <taxon>Spiralia</taxon>
        <taxon>Lophotrochozoa</taxon>
        <taxon>Platyhelminthes</taxon>
        <taxon>Trematoda</taxon>
        <taxon>Digenea</taxon>
        <taxon>Strigeidida</taxon>
        <taxon>Schistosomatoidea</taxon>
        <taxon>Schistosomatidae</taxon>
        <taxon>Schistosoma</taxon>
    </lineage>
</organism>
<dbReference type="PANTHER" id="PTHR13743:SF112">
    <property type="entry name" value="BEACH DOMAIN-CONTAINING PROTEIN"/>
    <property type="match status" value="1"/>
</dbReference>
<dbReference type="SMART" id="SM01026">
    <property type="entry name" value="Beach"/>
    <property type="match status" value="1"/>
</dbReference>
<keyword evidence="1" id="KW-0853">WD repeat</keyword>
<dbReference type="InterPro" id="IPR000409">
    <property type="entry name" value="BEACH_dom"/>
</dbReference>
<dbReference type="InterPro" id="IPR050865">
    <property type="entry name" value="BEACH_Domain"/>
</dbReference>
<feature type="region of interest" description="Disordered" evidence="3">
    <location>
        <begin position="568"/>
        <end position="595"/>
    </location>
</feature>
<name>A0AAE1ZCW9_SCHME</name>
<dbReference type="SUPFAM" id="SSF81837">
    <property type="entry name" value="BEACH domain"/>
    <property type="match status" value="1"/>
</dbReference>
<comment type="caution">
    <text evidence="6">The sequence shown here is derived from an EMBL/GenBank/DDBJ whole genome shotgun (WGS) entry which is preliminary data.</text>
</comment>
<dbReference type="Pfam" id="PF14844">
    <property type="entry name" value="PH_BEACH"/>
    <property type="match status" value="1"/>
</dbReference>
<dbReference type="GO" id="GO:0005829">
    <property type="term" value="C:cytosol"/>
    <property type="evidence" value="ECO:0007669"/>
    <property type="project" value="TreeGrafter"/>
</dbReference>
<dbReference type="InterPro" id="IPR023362">
    <property type="entry name" value="PH-BEACH_dom"/>
</dbReference>
<evidence type="ECO:0000256" key="3">
    <source>
        <dbReference type="SAM" id="MobiDB-lite"/>
    </source>
</evidence>
<gene>
    <name evidence="6" type="ORF">MN116_005521</name>
</gene>
<dbReference type="SUPFAM" id="SSF50978">
    <property type="entry name" value="WD40 repeat-like"/>
    <property type="match status" value="1"/>
</dbReference>
<evidence type="ECO:0000259" key="4">
    <source>
        <dbReference type="PROSITE" id="PS50197"/>
    </source>
</evidence>
<feature type="domain" description="BEACH-type PH" evidence="5">
    <location>
        <begin position="1436"/>
        <end position="1575"/>
    </location>
</feature>
<dbReference type="CDD" id="cd06071">
    <property type="entry name" value="Beach"/>
    <property type="match status" value="1"/>
</dbReference>
<evidence type="ECO:0000313" key="6">
    <source>
        <dbReference type="EMBL" id="KAK4471124.1"/>
    </source>
</evidence>
<dbReference type="PROSITE" id="PS50197">
    <property type="entry name" value="BEACH"/>
    <property type="match status" value="1"/>
</dbReference>
<dbReference type="PANTHER" id="PTHR13743">
    <property type="entry name" value="BEIGE/BEACH-RELATED"/>
    <property type="match status" value="1"/>
</dbReference>
<dbReference type="Gene3D" id="2.30.29.30">
    <property type="entry name" value="Pleckstrin-homology domain (PH domain)/Phosphotyrosine-binding domain (PTB)"/>
    <property type="match status" value="1"/>
</dbReference>
<feature type="compositionally biased region" description="Polar residues" evidence="3">
    <location>
        <begin position="571"/>
        <end position="595"/>
    </location>
</feature>
<sequence>MAVLLPIFKLLQYFPTIDGSSELSRQKFIDGTFLPMDEMGATDLLITAYQRNIHDMNSVCSEAVKTVSTWYTTNVTFHDAVSIITTDSIRLNDSMEFHPRSTSLTSHNSSSTSKMKDGRSVSCGLVKFNTTLNNSSVANLLVILRNLILSKSENRAQLLCPDFMLSLLYLLRELHPLRFDSYVVTAIHDLFRVLIHPNINRQTPVSMNTIQKWFNSQTNQQLPENVLFLVSQLMLDWDLWSKPNSVAILVHLQKLYQTVNYCNSLLKEMSVDSLLQSIVRYHKTIGSCSNYLPILSLSSIHNSDTVLNASTITIPLDDIEKYELFIANQIRVQICKLIKIKLLPRTQINDLVTIVNFITTCPVIILLRDIINVLNTCFNQTHFNDQFTVLIYESNLIVRMYALLLKPSYRVDLETKKLVLKLYLIEWTDKYKCQLFLKDWGGFSALFNNNPHMTMLLQDFEVVQMFLDLIKHGPSYDIYGLLRLLDQLYQSPVKFRILALNVLMDVFNNSPRFVTEVLNQLPSFPDSFFRLLIKCPRENPHRLERISISRFGLGEICLPQQCRRQIHSKSVDSTNDSGHGSSLASQNEDLHYSRQSSVSHNDTECVFHDSSNIYICEEGKYSKVVSRLDSLSSSRMKMNSAAAENHPDMKLNPVYESNVYDVRHNLSNLSTVFPSNHHHQQHATYNNINDTVNNSPDSCLENLKILEQNLTELTIKCLHKILWSSGHLERWHLSTTIANDDPWVVYYRAAVSFMDISSQYILMKPSFWIIQRLFELITCSLKKSLPKYSQNLSFPGAIDSEKVQKVVYLFMMFLVDTTCNHTNFIDDEYQVELMEMLLSLLSESLLIWELNTSKWKEVQALTMHLLLWWITDTSYSQSYLCIRALGQLHYIINQFVNKSCYEEIAFLIYRLDKVIEMWSRLEEFHMSMDEMEEVSENLNDHSKGITVNIDQNNIIESIPSEIYASNESDSSHIITTTAVNVSHLMNRTGSKYRNLFLYLTPIIFKIFEDHSKSLDLNKWTPNLPEMKSNFLEKFKIYRAVPHGEWQIFLNDHLQPAVESYTSRYIVNAASSQSLHRAEANEDISRSRHNQKCQLDNMSLKLHSFLFPDTSDHLDDMSRNLSISSTNCENSTQHSLSRTRGHVVSMGVPSVNKADISQSPVLVADRQLKEEKRSNESLEYERQNQQLTYWQALSYQLMHTSYYAPWFISYKKVQHWRLCELETICRMRPKLEPNLNFNPHMDASAQRDGLSLSDLVHLRMKPVSVGSYNGGQTLSTMSVCHSSSTLKTSSSVSSLESLHINVMEKTTDDSNKVYLLKQIIKYPQLSDQTSFEENDFQVEPIAHNNDTCKEDDEFYFNDERRGTLIPDSSLKTPSSDGKISLNSSTFELLNESDVNTKTFTSPINYSQLNNSTILNSQHSVTSRNFKDSIVNYIPHIQKGKGILLSVNAQMIVAIKVIQGILTLTQNRLTFDASIDNLLPSSNTNGMNTKHTNASQLRIPPGYKIISEKLNSNEIKLDNFNHQFYIRYTWSLLKLREIHLRRYNLRRSAIEIFFDNNSNYFFNFETNIRNKFYSLVMSLRLPRLIYNQGRNPRETLKLSGLTERWVNREISNFEYLMRLNTIAGRTFNDLGQYPVFPWILADYTSSEINLNSPQTFRDLSQPIGLANPKFIDEIREKYNSFEDPSGIMQKFHHGTHYSSAAGVLHYLVRLEPFTTYHVNLHGNKFDVADRQFYSIPNAWRFILESPNDNKELIPEFFFLPEFLRNSDNFNSGCRQYNQNRIHDVELPAWASSPEEFIRKHRGALESDYVSSHLHMWIDLIFGYKQRGPASVDALNVFNFVTYEGAVDLDKITNPFERKAMESMIQNFGQTPTQLLKDPHPRRLTHSEWLSMLIHQCAASASRESGLRAPYENELPRASIQQNYSLVRNLPWERLASAVFTVNNRGIVNRYFWVPSDQLQTMNHVINIEPLQQYDLFCDSYRSPQYGSIGPLDQSWIQFIQDTNYTKIDELFCLDEYKIKRSSLTTHYIVGSNLFALSLDDKWLFAGGRWDGRLTIYNMHKSQVKAILTSPHSETISCVAIDSACSIVDRQPFVYRGDYEKMSKSSTDQPEDSTKTRYIITGSRDGTCAVWDFDMLDGEDDDLISEIRYDESPFVDFNGTDSSLSSINQSLLSSRNVFFGSQDTLSTCPDSESTNDKGRIPPRRRAVSTRRFETNDEQNLSSMLLLNTLHLPQVNCSVQYKYAGIPFYPLNSPMLNQRQSKSLAKIIKYFHGSSCGAPVTCVGLNICLDTALMATDFSDEVYLFSVKLSNWSRVLRLGVLVSKSNDLHFPLNTYPDTQISSCTNVYCVHHLLIAPRLGFIYVQWNYTLQGNEYSYITNKEEIGPQLSLFDSTGEKLSEISPLTYTPDYIKLSLSELDQIVVTRILLTSTPILSKCSIQKEEDDDQNVGQIIDDSNDVVSQHILMSFSTGHFMIILAETLIPIYCVKLDEGITDMSLLSSLTPSGHLIEGVHLMSSLINNRLAIFETIRKTNK</sequence>
<dbReference type="InterPro" id="IPR011993">
    <property type="entry name" value="PH-like_dom_sf"/>
</dbReference>
<accession>A0AAE1ZCW9</accession>
<dbReference type="InterPro" id="IPR036372">
    <property type="entry name" value="BEACH_dom_sf"/>
</dbReference>
<proteinExistence type="predicted"/>
<dbReference type="EMBL" id="JALJAT010000003">
    <property type="protein sequence ID" value="KAK4471124.1"/>
    <property type="molecule type" value="Genomic_DNA"/>
</dbReference>
<evidence type="ECO:0000313" key="7">
    <source>
        <dbReference type="Proteomes" id="UP001292079"/>
    </source>
</evidence>
<reference evidence="6" key="1">
    <citation type="submission" date="2022-04" db="EMBL/GenBank/DDBJ databases">
        <authorList>
            <person name="Xu L."/>
            <person name="Lv Z."/>
        </authorList>
    </citation>
    <scope>NUCLEOTIDE SEQUENCE</scope>
    <source>
        <strain evidence="6">LV_2022a</strain>
    </source>
</reference>
<evidence type="ECO:0000256" key="1">
    <source>
        <dbReference type="ARBA" id="ARBA00022574"/>
    </source>
</evidence>
<dbReference type="SUPFAM" id="SSF50729">
    <property type="entry name" value="PH domain-like"/>
    <property type="match status" value="1"/>
</dbReference>
<dbReference type="Pfam" id="PF02138">
    <property type="entry name" value="Beach"/>
    <property type="match status" value="1"/>
</dbReference>
<dbReference type="Pfam" id="PF16057">
    <property type="entry name" value="DUF4800"/>
    <property type="match status" value="1"/>
</dbReference>
<feature type="domain" description="BEACH" evidence="4">
    <location>
        <begin position="1588"/>
        <end position="1880"/>
    </location>
</feature>
<protein>
    <recommendedName>
        <fullName evidence="8">Neurobeachin</fullName>
    </recommendedName>
</protein>
<dbReference type="InterPro" id="IPR036322">
    <property type="entry name" value="WD40_repeat_dom_sf"/>
</dbReference>
<dbReference type="Gene3D" id="2.130.10.10">
    <property type="entry name" value="YVTN repeat-like/Quinoprotein amine dehydrogenase"/>
    <property type="match status" value="1"/>
</dbReference>
<dbReference type="GO" id="GO:0008104">
    <property type="term" value="P:intracellular protein localization"/>
    <property type="evidence" value="ECO:0007669"/>
    <property type="project" value="TreeGrafter"/>
</dbReference>
<evidence type="ECO:0008006" key="8">
    <source>
        <dbReference type="Google" id="ProtNLM"/>
    </source>
</evidence>